<dbReference type="Gene3D" id="3.30.70.270">
    <property type="match status" value="1"/>
</dbReference>
<dbReference type="PANTHER" id="PTHR24559">
    <property type="entry name" value="TRANSPOSON TY3-I GAG-POL POLYPROTEIN"/>
    <property type="match status" value="1"/>
</dbReference>
<proteinExistence type="predicted"/>
<evidence type="ECO:0008006" key="2">
    <source>
        <dbReference type="Google" id="ProtNLM"/>
    </source>
</evidence>
<name>A5BRI7_VITVI</name>
<dbReference type="InterPro" id="IPR043502">
    <property type="entry name" value="DNA/RNA_pol_sf"/>
</dbReference>
<dbReference type="EMBL" id="AM468446">
    <property type="protein sequence ID" value="CAN74907.1"/>
    <property type="molecule type" value="Genomic_DNA"/>
</dbReference>
<dbReference type="PANTHER" id="PTHR24559:SF444">
    <property type="entry name" value="REVERSE TRANSCRIPTASE DOMAIN-CONTAINING PROTEIN"/>
    <property type="match status" value="1"/>
</dbReference>
<accession>A5BRI7</accession>
<dbReference type="InterPro" id="IPR043128">
    <property type="entry name" value="Rev_trsase/Diguanyl_cyclase"/>
</dbReference>
<dbReference type="InterPro" id="IPR053134">
    <property type="entry name" value="RNA-dir_DNA_polymerase"/>
</dbReference>
<organism evidence="1">
    <name type="scientific">Vitis vinifera</name>
    <name type="common">Grape</name>
    <dbReference type="NCBI Taxonomy" id="29760"/>
    <lineage>
        <taxon>Eukaryota</taxon>
        <taxon>Viridiplantae</taxon>
        <taxon>Streptophyta</taxon>
        <taxon>Embryophyta</taxon>
        <taxon>Tracheophyta</taxon>
        <taxon>Spermatophyta</taxon>
        <taxon>Magnoliopsida</taxon>
        <taxon>eudicotyledons</taxon>
        <taxon>Gunneridae</taxon>
        <taxon>Pentapetalae</taxon>
        <taxon>rosids</taxon>
        <taxon>Vitales</taxon>
        <taxon>Vitaceae</taxon>
        <taxon>Viteae</taxon>
        <taxon>Vitis</taxon>
    </lineage>
</organism>
<protein>
    <recommendedName>
        <fullName evidence="2">Reverse transcriptase domain-containing protein</fullName>
    </recommendedName>
</protein>
<reference evidence="1" key="1">
    <citation type="journal article" date="2007" name="PLoS ONE">
        <title>The first genome sequence of an elite grapevine cultivar (Pinot noir Vitis vinifera L.): coping with a highly heterozygous genome.</title>
        <authorList>
            <person name="Velasco R."/>
            <person name="Zharkikh A."/>
            <person name="Troggio M."/>
            <person name="Cartwright D.A."/>
            <person name="Cestaro A."/>
            <person name="Pruss D."/>
            <person name="Pindo M."/>
            <person name="FitzGerald L.M."/>
            <person name="Vezzulli S."/>
            <person name="Reid J."/>
            <person name="Malacarne G."/>
            <person name="Iliev D."/>
            <person name="Coppola G."/>
            <person name="Wardell B."/>
            <person name="Micheletti D."/>
            <person name="Macalma T."/>
            <person name="Facci M."/>
            <person name="Mitchell J.T."/>
            <person name="Perazzolli M."/>
            <person name="Eldredge G."/>
            <person name="Gatto P."/>
            <person name="Oyzerski R."/>
            <person name="Moretto M."/>
            <person name="Gutin N."/>
            <person name="Stefanini M."/>
            <person name="Chen Y."/>
            <person name="Segala C."/>
            <person name="Davenport C."/>
            <person name="Dematte L."/>
            <person name="Mraz A."/>
            <person name="Battilana J."/>
            <person name="Stormo K."/>
            <person name="Costa F."/>
            <person name="Tao Q."/>
            <person name="Si-Ammour A."/>
            <person name="Harkins T."/>
            <person name="Lackey A."/>
            <person name="Perbost C."/>
            <person name="Taillon B."/>
            <person name="Stella A."/>
            <person name="Solovyev V."/>
            <person name="Fawcett J.A."/>
            <person name="Sterck L."/>
            <person name="Vandepoele K."/>
            <person name="Grando S.M."/>
            <person name="Toppo S."/>
            <person name="Moser C."/>
            <person name="Lanchbury J."/>
            <person name="Bogden R."/>
            <person name="Skolnick M."/>
            <person name="Sgaramella V."/>
            <person name="Bhatnagar S.K."/>
            <person name="Fontana P."/>
            <person name="Gutin A."/>
            <person name="Van de Peer Y."/>
            <person name="Salamini F."/>
            <person name="Viola R."/>
        </authorList>
    </citation>
    <scope>NUCLEOTIDE SEQUENCE</scope>
</reference>
<sequence length="125" mass="14813">MVVQNDQGEDDFTRLTTSWRVCINYRKLNAVTRKDHFPLPFIDQVLERVIGHHFYCFLDDYSEYFQIEIDWWLGPFTIHQVHSNGVVKLLSANSNCTFKVNGQRLKPFVESFSRDKEEFILLDPP</sequence>
<dbReference type="SUPFAM" id="SSF56672">
    <property type="entry name" value="DNA/RNA polymerases"/>
    <property type="match status" value="1"/>
</dbReference>
<dbReference type="AlphaFoldDB" id="A5BRI7"/>
<evidence type="ECO:0000313" key="1">
    <source>
        <dbReference type="EMBL" id="CAN74907.1"/>
    </source>
</evidence>
<gene>
    <name evidence="1" type="ORF">VITISV_036276</name>
</gene>